<accession>A0ABP7QZF5</accession>
<organism evidence="2 3">
    <name type="scientific">Hymenobacter antarcticus</name>
    <dbReference type="NCBI Taxonomy" id="486270"/>
    <lineage>
        <taxon>Bacteria</taxon>
        <taxon>Pseudomonadati</taxon>
        <taxon>Bacteroidota</taxon>
        <taxon>Cytophagia</taxon>
        <taxon>Cytophagales</taxon>
        <taxon>Hymenobacteraceae</taxon>
        <taxon>Hymenobacter</taxon>
    </lineage>
</organism>
<comment type="caution">
    <text evidence="2">The sequence shown here is derived from an EMBL/GenBank/DDBJ whole genome shotgun (WGS) entry which is preliminary data.</text>
</comment>
<sequence length="243" mass="26108">MKHVSSLLLLTLLAGTGAARAQGGGAPVGWLKLSADVPLRGRWTLYSEVESRQGNAQLAAQQLGRLGFRLHLAPSLSLTTGYVLAGNDYGPGDGPKAPEHRFYQEVALADVSGPVRASHRLRTEVRWLRPTPDAAFRYAPRLRYQLRLVVPLRKGGALPVGGVYAVVADEVFAGLGRRDGTSFLEENRASAGLGYRISRLSTIELAYLNQTQASGVAGRTLARNAVQMSVAFAAPSHQALVRR</sequence>
<reference evidence="3" key="1">
    <citation type="journal article" date="2019" name="Int. J. Syst. Evol. Microbiol.">
        <title>The Global Catalogue of Microorganisms (GCM) 10K type strain sequencing project: providing services to taxonomists for standard genome sequencing and annotation.</title>
        <authorList>
            <consortium name="The Broad Institute Genomics Platform"/>
            <consortium name="The Broad Institute Genome Sequencing Center for Infectious Disease"/>
            <person name="Wu L."/>
            <person name="Ma J."/>
        </authorList>
    </citation>
    <scope>NUCLEOTIDE SEQUENCE [LARGE SCALE GENOMIC DNA]</scope>
    <source>
        <strain evidence="3">JCM 17217</strain>
    </source>
</reference>
<evidence type="ECO:0008006" key="4">
    <source>
        <dbReference type="Google" id="ProtNLM"/>
    </source>
</evidence>
<dbReference type="Proteomes" id="UP001501556">
    <property type="component" value="Unassembled WGS sequence"/>
</dbReference>
<evidence type="ECO:0000313" key="3">
    <source>
        <dbReference type="Proteomes" id="UP001501556"/>
    </source>
</evidence>
<keyword evidence="3" id="KW-1185">Reference proteome</keyword>
<evidence type="ECO:0000256" key="1">
    <source>
        <dbReference type="SAM" id="SignalP"/>
    </source>
</evidence>
<proteinExistence type="predicted"/>
<dbReference type="Pfam" id="PF10677">
    <property type="entry name" value="DUF2490"/>
    <property type="match status" value="1"/>
</dbReference>
<dbReference type="InterPro" id="IPR019619">
    <property type="entry name" value="DUF2490"/>
</dbReference>
<protein>
    <recommendedName>
        <fullName evidence="4">DUF2490 domain-containing protein</fullName>
    </recommendedName>
</protein>
<feature type="signal peptide" evidence="1">
    <location>
        <begin position="1"/>
        <end position="21"/>
    </location>
</feature>
<feature type="chain" id="PRO_5046065666" description="DUF2490 domain-containing protein" evidence="1">
    <location>
        <begin position="22"/>
        <end position="243"/>
    </location>
</feature>
<evidence type="ECO:0000313" key="2">
    <source>
        <dbReference type="EMBL" id="GAA3990190.1"/>
    </source>
</evidence>
<dbReference type="EMBL" id="BAABDI010000038">
    <property type="protein sequence ID" value="GAA3990190.1"/>
    <property type="molecule type" value="Genomic_DNA"/>
</dbReference>
<keyword evidence="1" id="KW-0732">Signal</keyword>
<dbReference type="RefSeq" id="WP_345127082.1">
    <property type="nucleotide sequence ID" value="NZ_BAABDI010000038.1"/>
</dbReference>
<gene>
    <name evidence="2" type="ORF">GCM10022407_38410</name>
</gene>
<name>A0ABP7QZF5_9BACT</name>